<dbReference type="Proteomes" id="UP001295444">
    <property type="component" value="Chromosome 01"/>
</dbReference>
<dbReference type="GO" id="GO:0008081">
    <property type="term" value="F:phosphoric diester hydrolase activity"/>
    <property type="evidence" value="ECO:0007669"/>
    <property type="project" value="InterPro"/>
</dbReference>
<reference evidence="1" key="1">
    <citation type="submission" date="2022-03" db="EMBL/GenBank/DDBJ databases">
        <authorList>
            <person name="Alioto T."/>
            <person name="Alioto T."/>
            <person name="Gomez Garrido J."/>
        </authorList>
    </citation>
    <scope>NUCLEOTIDE SEQUENCE</scope>
</reference>
<organism evidence="1 2">
    <name type="scientific">Pelobates cultripes</name>
    <name type="common">Western spadefoot toad</name>
    <dbReference type="NCBI Taxonomy" id="61616"/>
    <lineage>
        <taxon>Eukaryota</taxon>
        <taxon>Metazoa</taxon>
        <taxon>Chordata</taxon>
        <taxon>Craniata</taxon>
        <taxon>Vertebrata</taxon>
        <taxon>Euteleostomi</taxon>
        <taxon>Amphibia</taxon>
        <taxon>Batrachia</taxon>
        <taxon>Anura</taxon>
        <taxon>Pelobatoidea</taxon>
        <taxon>Pelobatidae</taxon>
        <taxon>Pelobates</taxon>
    </lineage>
</organism>
<proteinExistence type="predicted"/>
<evidence type="ECO:0000313" key="2">
    <source>
        <dbReference type="Proteomes" id="UP001295444"/>
    </source>
</evidence>
<sequence>MRSPASQQHTLCQNQASYPQQMEEPLCHSDTQQNGNQDWMSNLPARLWDVPLYNLSIPGSHDTMSYCLDKTSPISPEAPKVAFLLDQYVPSIVRNFIYKWSRTQVILQDILRWLQIHPKEMLLLSCRDLIGIPPILYTHFIRIIHKILGPKLCPKNETPTLRNMWKQGYQVIVCDGSILQLVDEYLWPPIPYLWANTTSTRFLIHFLEKEKQNGRPVGFFTAGLNLTEDSLYILRHPFGSIRKLTLPKLQFLYKWVQNQHAGPQKDAINIIAEDLIGADNFVSAVINLNRKLLADP</sequence>
<accession>A0AAD1R4X9</accession>
<name>A0AAD1R4X9_PELCU</name>
<gene>
    <name evidence="1" type="ORF">PECUL_23A030934</name>
</gene>
<dbReference type="EMBL" id="OW240912">
    <property type="protein sequence ID" value="CAH2223415.1"/>
    <property type="molecule type" value="Genomic_DNA"/>
</dbReference>
<protein>
    <submittedName>
        <fullName evidence="1">PI-PLC X domain-containing 1 isoform X1</fullName>
    </submittedName>
</protein>
<dbReference type="InterPro" id="IPR051057">
    <property type="entry name" value="PI-PLC_domain"/>
</dbReference>
<dbReference type="InterPro" id="IPR017946">
    <property type="entry name" value="PLC-like_Pdiesterase_TIM-brl"/>
</dbReference>
<dbReference type="SUPFAM" id="SSF51695">
    <property type="entry name" value="PLC-like phosphodiesterases"/>
    <property type="match status" value="1"/>
</dbReference>
<dbReference type="AlphaFoldDB" id="A0AAD1R4X9"/>
<dbReference type="Gene3D" id="3.20.20.190">
    <property type="entry name" value="Phosphatidylinositol (PI) phosphodiesterase"/>
    <property type="match status" value="1"/>
</dbReference>
<dbReference type="GO" id="GO:0006629">
    <property type="term" value="P:lipid metabolic process"/>
    <property type="evidence" value="ECO:0007669"/>
    <property type="project" value="InterPro"/>
</dbReference>
<dbReference type="PANTHER" id="PTHR13593:SF24">
    <property type="entry name" value="PI-PLC X DOMAIN-CONTAINING PROTEIN 1"/>
    <property type="match status" value="1"/>
</dbReference>
<dbReference type="PANTHER" id="PTHR13593">
    <property type="match status" value="1"/>
</dbReference>
<keyword evidence="2" id="KW-1185">Reference proteome</keyword>
<evidence type="ECO:0000313" key="1">
    <source>
        <dbReference type="EMBL" id="CAH2223415.1"/>
    </source>
</evidence>